<accession>A0A2N6QKV0</accession>
<keyword evidence="3" id="KW-0804">Transcription</keyword>
<proteinExistence type="predicted"/>
<evidence type="ECO:0000313" key="5">
    <source>
        <dbReference type="EMBL" id="PMC20307.1"/>
    </source>
</evidence>
<protein>
    <submittedName>
        <fullName evidence="5">MarR family transcriptional regulator</fullName>
    </submittedName>
</protein>
<comment type="caution">
    <text evidence="5">The sequence shown here is derived from an EMBL/GenBank/DDBJ whole genome shotgun (WGS) entry which is preliminary data.</text>
</comment>
<dbReference type="InterPro" id="IPR036388">
    <property type="entry name" value="WH-like_DNA-bd_sf"/>
</dbReference>
<dbReference type="Pfam" id="PF01047">
    <property type="entry name" value="MarR"/>
    <property type="match status" value="1"/>
</dbReference>
<evidence type="ECO:0000313" key="6">
    <source>
        <dbReference type="Proteomes" id="UP000235748"/>
    </source>
</evidence>
<evidence type="ECO:0000256" key="2">
    <source>
        <dbReference type="ARBA" id="ARBA00023125"/>
    </source>
</evidence>
<dbReference type="Gene3D" id="1.10.10.10">
    <property type="entry name" value="Winged helix-like DNA-binding domain superfamily/Winged helix DNA-binding domain"/>
    <property type="match status" value="1"/>
</dbReference>
<dbReference type="PANTHER" id="PTHR42756:SF1">
    <property type="entry name" value="TRANSCRIPTIONAL REPRESSOR OF EMRAB OPERON"/>
    <property type="match status" value="1"/>
</dbReference>
<dbReference type="EMBL" id="PNGG01000001">
    <property type="protein sequence ID" value="PMC20307.1"/>
    <property type="molecule type" value="Genomic_DNA"/>
</dbReference>
<feature type="domain" description="HTH marR-type" evidence="4">
    <location>
        <begin position="1"/>
        <end position="134"/>
    </location>
</feature>
<dbReference type="InterPro" id="IPR036390">
    <property type="entry name" value="WH_DNA-bd_sf"/>
</dbReference>
<dbReference type="GO" id="GO:0003700">
    <property type="term" value="F:DNA-binding transcription factor activity"/>
    <property type="evidence" value="ECO:0007669"/>
    <property type="project" value="InterPro"/>
</dbReference>
<dbReference type="SMART" id="SM00347">
    <property type="entry name" value="HTH_MARR"/>
    <property type="match status" value="1"/>
</dbReference>
<keyword evidence="2" id="KW-0238">DNA-binding</keyword>
<name>A0A2N6QKV0_9STAP</name>
<dbReference type="PANTHER" id="PTHR42756">
    <property type="entry name" value="TRANSCRIPTIONAL REGULATOR, MARR"/>
    <property type="match status" value="1"/>
</dbReference>
<reference evidence="5 6" key="1">
    <citation type="submission" date="2017-09" db="EMBL/GenBank/DDBJ databases">
        <title>Bacterial strain isolated from the female urinary microbiota.</title>
        <authorList>
            <person name="Thomas-White K."/>
            <person name="Kumar N."/>
            <person name="Forster S."/>
            <person name="Putonti C."/>
            <person name="Lawley T."/>
            <person name="Wolfe A.J."/>
        </authorList>
    </citation>
    <scope>NUCLEOTIDE SEQUENCE [LARGE SCALE GENOMIC DNA]</scope>
    <source>
        <strain evidence="5 6">UMB0834</strain>
    </source>
</reference>
<organism evidence="5 6">
    <name type="scientific">Staphylococcus pettenkoferi</name>
    <dbReference type="NCBI Taxonomy" id="170573"/>
    <lineage>
        <taxon>Bacteria</taxon>
        <taxon>Bacillati</taxon>
        <taxon>Bacillota</taxon>
        <taxon>Bacilli</taxon>
        <taxon>Bacillales</taxon>
        <taxon>Staphylococcaceae</taxon>
        <taxon>Staphylococcus</taxon>
    </lineage>
</organism>
<dbReference type="PROSITE" id="PS50995">
    <property type="entry name" value="HTH_MARR_2"/>
    <property type="match status" value="1"/>
</dbReference>
<dbReference type="GO" id="GO:0003677">
    <property type="term" value="F:DNA binding"/>
    <property type="evidence" value="ECO:0007669"/>
    <property type="project" value="UniProtKB-KW"/>
</dbReference>
<dbReference type="STRING" id="170573.GCA_001076995_02318"/>
<dbReference type="RefSeq" id="WP_070502987.1">
    <property type="nucleotide sequence ID" value="NZ_JAASJD010000004.1"/>
</dbReference>
<keyword evidence="1" id="KW-0805">Transcription regulation</keyword>
<dbReference type="Proteomes" id="UP000235748">
    <property type="component" value="Unassembled WGS sequence"/>
</dbReference>
<sequence>MYKQLETIITSLNEDLDLVSQRIGSKVDLSHEQFVILRLLYTQQMMSQHTITHKLHREQSLVSRWIKKLRRLDYVKSQTSPVDMRRKDLLLTERGLELVRQINEARISLLEVRAQKLTEDEQALFATLLAKLNDSDQDDDTE</sequence>
<dbReference type="InterPro" id="IPR000835">
    <property type="entry name" value="HTH_MarR-typ"/>
</dbReference>
<gene>
    <name evidence="5" type="ORF">CJ235_01140</name>
</gene>
<dbReference type="SUPFAM" id="SSF46785">
    <property type="entry name" value="Winged helix' DNA-binding domain"/>
    <property type="match status" value="1"/>
</dbReference>
<dbReference type="AlphaFoldDB" id="A0A2N6QKV0"/>
<evidence type="ECO:0000259" key="4">
    <source>
        <dbReference type="PROSITE" id="PS50995"/>
    </source>
</evidence>
<evidence type="ECO:0000256" key="1">
    <source>
        <dbReference type="ARBA" id="ARBA00023015"/>
    </source>
</evidence>
<evidence type="ECO:0000256" key="3">
    <source>
        <dbReference type="ARBA" id="ARBA00023163"/>
    </source>
</evidence>